<dbReference type="InterPro" id="IPR027266">
    <property type="entry name" value="TrmE/GcvT-like"/>
</dbReference>
<dbReference type="Pfam" id="PF08669">
    <property type="entry name" value="GCV_T_C"/>
    <property type="match status" value="1"/>
</dbReference>
<dbReference type="Gene3D" id="3.30.1360.120">
    <property type="entry name" value="Probable tRNA modification gtpase trme, domain 1"/>
    <property type="match status" value="1"/>
</dbReference>
<reference evidence="4" key="1">
    <citation type="submission" date="2019-02" db="EMBL/GenBank/DDBJ databases">
        <authorList>
            <person name="Li S.-H."/>
        </authorList>
    </citation>
    <scope>NUCLEOTIDE SEQUENCE</scope>
    <source>
        <strain evidence="4">IMCC8485</strain>
    </source>
</reference>
<keyword evidence="1" id="KW-0808">Transferase</keyword>
<comment type="caution">
    <text evidence="4">The sequence shown here is derived from an EMBL/GenBank/DDBJ whole genome shotgun (WGS) entry which is preliminary data.</text>
</comment>
<evidence type="ECO:0000259" key="3">
    <source>
        <dbReference type="Pfam" id="PF08669"/>
    </source>
</evidence>
<gene>
    <name evidence="4" type="ORF">EYC87_01995</name>
</gene>
<accession>A0ABT3SSW6</accession>
<dbReference type="Proteomes" id="UP001143307">
    <property type="component" value="Unassembled WGS sequence"/>
</dbReference>
<feature type="domain" description="Aminomethyltransferase C-terminal" evidence="3">
    <location>
        <begin position="294"/>
        <end position="374"/>
    </location>
</feature>
<dbReference type="RefSeq" id="WP_279251383.1">
    <property type="nucleotide sequence ID" value="NZ_SHNP01000001.1"/>
</dbReference>
<dbReference type="SUPFAM" id="SSF101790">
    <property type="entry name" value="Aminomethyltransferase beta-barrel domain"/>
    <property type="match status" value="1"/>
</dbReference>
<dbReference type="InterPro" id="IPR013977">
    <property type="entry name" value="GcvT_C"/>
</dbReference>
<dbReference type="PIRSF" id="PIRSF006487">
    <property type="entry name" value="GcvT"/>
    <property type="match status" value="1"/>
</dbReference>
<evidence type="ECO:0000313" key="4">
    <source>
        <dbReference type="EMBL" id="MCX2972359.1"/>
    </source>
</evidence>
<feature type="domain" description="GCVT N-terminal" evidence="2">
    <location>
        <begin position="22"/>
        <end position="274"/>
    </location>
</feature>
<evidence type="ECO:0000313" key="5">
    <source>
        <dbReference type="Proteomes" id="UP001143307"/>
    </source>
</evidence>
<dbReference type="SUPFAM" id="SSF103025">
    <property type="entry name" value="Folate-binding domain"/>
    <property type="match status" value="1"/>
</dbReference>
<dbReference type="InterPro" id="IPR006222">
    <property type="entry name" value="GCVT_N"/>
</dbReference>
<name>A0ABT3SSW6_9GAMM</name>
<dbReference type="InterPro" id="IPR028896">
    <property type="entry name" value="GcvT/YgfZ/DmdA"/>
</dbReference>
<dbReference type="EMBL" id="SHNP01000001">
    <property type="protein sequence ID" value="MCX2972359.1"/>
    <property type="molecule type" value="Genomic_DNA"/>
</dbReference>
<dbReference type="InterPro" id="IPR029043">
    <property type="entry name" value="GcvT/YgfZ_C"/>
</dbReference>
<evidence type="ECO:0000256" key="1">
    <source>
        <dbReference type="ARBA" id="ARBA00022576"/>
    </source>
</evidence>
<proteinExistence type="predicted"/>
<keyword evidence="5" id="KW-1185">Reference proteome</keyword>
<sequence length="383" mass="42456">MNENQFISALTIGPRVRKSPFFDATLAAGVKSFTVYNHMYLPTSYGDPLQEYWAMVEGVTLWDVSCERQIEVSGSDAIEFTQLLTPRDVASCPVGRCRYVVFTDHDGGVINDAIMLRLEETRFWLSPGDGDVLLWAQGVAARSGMDVKLTEPDVSPLQLQGPLAPKVARKLFGDVAVEMGYYHLHELELNGIPLVLSRTGWSGELGYEIYLRDGSRGTELWDLVMAAGEEFGIKPACPSAMRTIEGGILSYASDITREDTPFTIGMERLLDLNKSQEYIGKAALQQIAKEGTPRRLVGIEIDGDPISGNDRFWDVFENQDKVGHLTRCAWSPRLERNIGLVNLPTELAEAGTALKVQTLDDLRDGIVVALPWFKSITKIPDDL</sequence>
<dbReference type="Pfam" id="PF01571">
    <property type="entry name" value="GCV_T"/>
    <property type="match status" value="1"/>
</dbReference>
<organism evidence="4 5">
    <name type="scientific">Candidatus Seongchinamella marina</name>
    <dbReference type="NCBI Taxonomy" id="2518990"/>
    <lineage>
        <taxon>Bacteria</taxon>
        <taxon>Pseudomonadati</taxon>
        <taxon>Pseudomonadota</taxon>
        <taxon>Gammaproteobacteria</taxon>
        <taxon>Cellvibrionales</taxon>
        <taxon>Halieaceae</taxon>
        <taxon>Seongchinamella</taxon>
    </lineage>
</organism>
<dbReference type="PANTHER" id="PTHR43757">
    <property type="entry name" value="AMINOMETHYLTRANSFERASE"/>
    <property type="match status" value="1"/>
</dbReference>
<keyword evidence="1" id="KW-0032">Aminotransferase</keyword>
<evidence type="ECO:0000259" key="2">
    <source>
        <dbReference type="Pfam" id="PF01571"/>
    </source>
</evidence>
<protein>
    <submittedName>
        <fullName evidence="4">Glycine cleavage system protein T</fullName>
    </submittedName>
</protein>
<dbReference type="PANTHER" id="PTHR43757:SF2">
    <property type="entry name" value="AMINOMETHYLTRANSFERASE, MITOCHONDRIAL"/>
    <property type="match status" value="1"/>
</dbReference>